<evidence type="ECO:0000313" key="2">
    <source>
        <dbReference type="WBParaSite" id="ALUE_0002160301-mRNA-1"/>
    </source>
</evidence>
<protein>
    <submittedName>
        <fullName evidence="2">RRM domain-containing protein</fullName>
    </submittedName>
</protein>
<name>A0A0M3IS75_ASCLU</name>
<dbReference type="WBParaSite" id="ALUE_0002160301-mRNA-1">
    <property type="protein sequence ID" value="ALUE_0002160301-mRNA-1"/>
    <property type="gene ID" value="ALUE_0002160301"/>
</dbReference>
<proteinExistence type="predicted"/>
<organism evidence="1 2">
    <name type="scientific">Ascaris lumbricoides</name>
    <name type="common">Giant roundworm</name>
    <dbReference type="NCBI Taxonomy" id="6252"/>
    <lineage>
        <taxon>Eukaryota</taxon>
        <taxon>Metazoa</taxon>
        <taxon>Ecdysozoa</taxon>
        <taxon>Nematoda</taxon>
        <taxon>Chromadorea</taxon>
        <taxon>Rhabditida</taxon>
        <taxon>Spirurina</taxon>
        <taxon>Ascaridomorpha</taxon>
        <taxon>Ascaridoidea</taxon>
        <taxon>Ascarididae</taxon>
        <taxon>Ascaris</taxon>
    </lineage>
</organism>
<sequence>FQVDIIDAEGKRGAVCVWSYPLTHAAAAASERSLSGKQRMLVRAPSAVLSSSRCFGDSPNYARAGNVTTAAHRSSMKVVGTSPGISPETK</sequence>
<reference evidence="2" key="1">
    <citation type="submission" date="2017-02" db="UniProtKB">
        <authorList>
            <consortium name="WormBaseParasite"/>
        </authorList>
    </citation>
    <scope>IDENTIFICATION</scope>
</reference>
<evidence type="ECO:0000313" key="1">
    <source>
        <dbReference type="Proteomes" id="UP000036681"/>
    </source>
</evidence>
<dbReference type="Proteomes" id="UP000036681">
    <property type="component" value="Unplaced"/>
</dbReference>
<dbReference type="AlphaFoldDB" id="A0A0M3IS75"/>
<keyword evidence="1" id="KW-1185">Reference proteome</keyword>
<accession>A0A0M3IS75</accession>